<evidence type="ECO:0000259" key="4">
    <source>
        <dbReference type="PROSITE" id="PS52002"/>
    </source>
</evidence>
<organism evidence="5 13">
    <name type="scientific">Marine Group I thaumarchaeote</name>
    <dbReference type="NCBI Taxonomy" id="2511932"/>
    <lineage>
        <taxon>Archaea</taxon>
        <taxon>Nitrososphaerota</taxon>
        <taxon>Marine Group I</taxon>
    </lineage>
</organism>
<dbReference type="Proteomes" id="UP000549797">
    <property type="component" value="Unassembled WGS sequence"/>
</dbReference>
<dbReference type="PANTHER" id="PTHR10553">
    <property type="entry name" value="SMALL NUCLEAR RIBONUCLEOPROTEIN"/>
    <property type="match status" value="1"/>
</dbReference>
<evidence type="ECO:0000313" key="11">
    <source>
        <dbReference type="Proteomes" id="UP000549797"/>
    </source>
</evidence>
<evidence type="ECO:0000313" key="7">
    <source>
        <dbReference type="EMBL" id="NWK07512.1"/>
    </source>
</evidence>
<evidence type="ECO:0000256" key="1">
    <source>
        <dbReference type="ARBA" id="ARBA00006850"/>
    </source>
</evidence>
<dbReference type="SMART" id="SM00651">
    <property type="entry name" value="Sm"/>
    <property type="match status" value="1"/>
</dbReference>
<protein>
    <recommendedName>
        <fullName evidence="2">Putative snRNP Sm-like protein</fullName>
    </recommendedName>
</protein>
<evidence type="ECO:0000256" key="3">
    <source>
        <dbReference type="ARBA" id="ARBA00023274"/>
    </source>
</evidence>
<feature type="domain" description="Sm" evidence="4">
    <location>
        <begin position="5"/>
        <end position="77"/>
    </location>
</feature>
<dbReference type="InterPro" id="IPR022901">
    <property type="entry name" value="snRNP_Sm-like_arc"/>
</dbReference>
<dbReference type="PANTHER" id="PTHR10553:SF5">
    <property type="entry name" value="U6 SNRNA-ASSOCIATED SM-LIKE PROTEIN LSM7"/>
    <property type="match status" value="1"/>
</dbReference>
<evidence type="ECO:0000256" key="2">
    <source>
        <dbReference type="ARBA" id="ARBA00021121"/>
    </source>
</evidence>
<proteinExistence type="inferred from homology"/>
<dbReference type="EMBL" id="JACATH010000008">
    <property type="protein sequence ID" value="NWJ57577.1"/>
    <property type="molecule type" value="Genomic_DNA"/>
</dbReference>
<evidence type="ECO:0000313" key="9">
    <source>
        <dbReference type="EMBL" id="NWK13046.1"/>
    </source>
</evidence>
<dbReference type="Gene3D" id="2.30.30.100">
    <property type="match status" value="1"/>
</dbReference>
<dbReference type="Proteomes" id="UP000563820">
    <property type="component" value="Unassembled WGS sequence"/>
</dbReference>
<evidence type="ECO:0000313" key="14">
    <source>
        <dbReference type="Proteomes" id="UP000575480"/>
    </source>
</evidence>
<accession>A0A7K4MIY8</accession>
<dbReference type="EMBL" id="JACATE010000014">
    <property type="protein sequence ID" value="NWJ29156.1"/>
    <property type="molecule type" value="Genomic_DNA"/>
</dbReference>
<dbReference type="PROSITE" id="PS52002">
    <property type="entry name" value="SM"/>
    <property type="match status" value="1"/>
</dbReference>
<dbReference type="Pfam" id="PF01423">
    <property type="entry name" value="LSM"/>
    <property type="match status" value="1"/>
</dbReference>
<keyword evidence="3" id="KW-0687">Ribonucleoprotein</keyword>
<dbReference type="EMBL" id="JACATJ010000012">
    <property type="protein sequence ID" value="NWK09482.1"/>
    <property type="molecule type" value="Genomic_DNA"/>
</dbReference>
<sequence length="79" mass="8585">MSVDMAVKVLDESINQVVLIKLKGNKTIRGNLLGFDQHMNLLLDSSEEVPAEGDTKSLGTIVVRGDNVVMISPPPPENR</sequence>
<dbReference type="InterPro" id="IPR044641">
    <property type="entry name" value="Lsm7/SmG-like"/>
</dbReference>
<evidence type="ECO:0000313" key="8">
    <source>
        <dbReference type="EMBL" id="NWK09482.1"/>
    </source>
</evidence>
<dbReference type="InterPro" id="IPR001163">
    <property type="entry name" value="Sm_dom_euk/arc"/>
</dbReference>
<dbReference type="InterPro" id="IPR047575">
    <property type="entry name" value="Sm"/>
</dbReference>
<dbReference type="GO" id="GO:1990904">
    <property type="term" value="C:ribonucleoprotein complex"/>
    <property type="evidence" value="ECO:0007669"/>
    <property type="project" value="UniProtKB-KW"/>
</dbReference>
<dbReference type="Proteomes" id="UP000535457">
    <property type="component" value="Unassembled WGS sequence"/>
</dbReference>
<comment type="caution">
    <text evidence="5">The sequence shown here is derived from an EMBL/GenBank/DDBJ whole genome shotgun (WGS) entry which is preliminary data.</text>
</comment>
<evidence type="ECO:0000313" key="10">
    <source>
        <dbReference type="Proteomes" id="UP000535457"/>
    </source>
</evidence>
<reference evidence="10 11" key="1">
    <citation type="journal article" date="2019" name="Environ. Microbiol.">
        <title>Genomics insights into ecotype formation of ammonia-oxidizing archaea in the deep ocean.</title>
        <authorList>
            <person name="Wang Y."/>
            <person name="Huang J.M."/>
            <person name="Cui G.J."/>
            <person name="Nunoura T."/>
            <person name="Takaki Y."/>
            <person name="Li W.L."/>
            <person name="Li J."/>
            <person name="Gao Z.M."/>
            <person name="Takai K."/>
            <person name="Zhang A.Q."/>
            <person name="Stepanauskas R."/>
        </authorList>
    </citation>
    <scope>NUCLEOTIDE SEQUENCE [LARGE SCALE GENOMIC DNA]</scope>
    <source>
        <strain evidence="8 11">D1a</strain>
        <strain evidence="6 14">L15a</strain>
        <strain evidence="9 10">L19a</strain>
        <strain evidence="7 12">T1C4</strain>
        <strain evidence="5 13">T1L11</strain>
    </source>
</reference>
<evidence type="ECO:0000313" key="12">
    <source>
        <dbReference type="Proteomes" id="UP000559282"/>
    </source>
</evidence>
<name>A0A7K4MIY8_9ARCH</name>
<dbReference type="Proteomes" id="UP000575480">
    <property type="component" value="Unassembled WGS sequence"/>
</dbReference>
<dbReference type="CDD" id="cd01731">
    <property type="entry name" value="archaeal_Sm1"/>
    <property type="match status" value="1"/>
</dbReference>
<evidence type="ECO:0000313" key="5">
    <source>
        <dbReference type="EMBL" id="NWJ29156.1"/>
    </source>
</evidence>
<gene>
    <name evidence="7" type="ORF">HX847_03730</name>
    <name evidence="5" type="ORF">HX848_07245</name>
    <name evidence="8" type="ORF">HX852_06875</name>
    <name evidence="9" type="ORF">HX853_00115</name>
    <name evidence="6" type="ORF">HX858_07490</name>
</gene>
<dbReference type="SUPFAM" id="SSF50182">
    <property type="entry name" value="Sm-like ribonucleoproteins"/>
    <property type="match status" value="1"/>
</dbReference>
<comment type="similarity">
    <text evidence="1">Belongs to the snRNP Sm proteins family.</text>
</comment>
<dbReference type="EMBL" id="JACATG010000001">
    <property type="protein sequence ID" value="NWK13046.1"/>
    <property type="molecule type" value="Genomic_DNA"/>
</dbReference>
<dbReference type="Proteomes" id="UP000559282">
    <property type="component" value="Unassembled WGS sequence"/>
</dbReference>
<reference evidence="5" key="2">
    <citation type="submission" date="2020-06" db="EMBL/GenBank/DDBJ databases">
        <authorList>
            <person name="Wang Y."/>
        </authorList>
    </citation>
    <scope>NUCLEOTIDE SEQUENCE</scope>
    <source>
        <strain evidence="8">D1a</strain>
        <strain evidence="6">L15a</strain>
        <strain evidence="9">L19a</strain>
        <strain evidence="7">T1C4</strain>
        <strain evidence="5">T1L11</strain>
    </source>
</reference>
<dbReference type="AlphaFoldDB" id="A0A7K4MIY8"/>
<dbReference type="GO" id="GO:0003723">
    <property type="term" value="F:RNA binding"/>
    <property type="evidence" value="ECO:0007669"/>
    <property type="project" value="InterPro"/>
</dbReference>
<dbReference type="EMBL" id="JACATF010000011">
    <property type="protein sequence ID" value="NWK07512.1"/>
    <property type="molecule type" value="Genomic_DNA"/>
</dbReference>
<evidence type="ECO:0000313" key="6">
    <source>
        <dbReference type="EMBL" id="NWJ57577.1"/>
    </source>
</evidence>
<dbReference type="InterPro" id="IPR010920">
    <property type="entry name" value="LSM_dom_sf"/>
</dbReference>
<evidence type="ECO:0000313" key="13">
    <source>
        <dbReference type="Proteomes" id="UP000563820"/>
    </source>
</evidence>